<dbReference type="Gene3D" id="3.40.830.10">
    <property type="entry name" value="LigB-like"/>
    <property type="match status" value="1"/>
</dbReference>
<dbReference type="CDD" id="cd07361">
    <property type="entry name" value="MEMO_like"/>
    <property type="match status" value="1"/>
</dbReference>
<dbReference type="InterPro" id="IPR029052">
    <property type="entry name" value="Metallo-depent_PP-like"/>
</dbReference>
<dbReference type="Gene3D" id="3.60.21.10">
    <property type="match status" value="1"/>
</dbReference>
<organism evidence="4 5">
    <name type="scientific">Candidatus Gottesmanbacteria bacterium RIFCSPHIGHO2_02_FULL_39_11</name>
    <dbReference type="NCBI Taxonomy" id="1798382"/>
    <lineage>
        <taxon>Bacteria</taxon>
        <taxon>Candidatus Gottesmaniibacteriota</taxon>
    </lineage>
</organism>
<evidence type="ECO:0000313" key="4">
    <source>
        <dbReference type="EMBL" id="OGG16020.1"/>
    </source>
</evidence>
<proteinExistence type="inferred from homology"/>
<comment type="similarity">
    <text evidence="1">Belongs to the CapA family.</text>
</comment>
<dbReference type="Proteomes" id="UP000176923">
    <property type="component" value="Unassembled WGS sequence"/>
</dbReference>
<feature type="domain" description="Capsule synthesis protein CapA" evidence="3">
    <location>
        <begin position="332"/>
        <end position="556"/>
    </location>
</feature>
<dbReference type="InterPro" id="IPR019079">
    <property type="entry name" value="Capsule_synth_CapA"/>
</dbReference>
<evidence type="ECO:0000256" key="2">
    <source>
        <dbReference type="SAM" id="SignalP"/>
    </source>
</evidence>
<protein>
    <submittedName>
        <fullName evidence="4">AmmeMemoRadiSam system protein B</fullName>
    </submittedName>
</protein>
<dbReference type="InterPro" id="IPR002737">
    <property type="entry name" value="MEMO1_fam"/>
</dbReference>
<dbReference type="AlphaFoldDB" id="A0A1F5ZU75"/>
<dbReference type="InterPro" id="IPR052169">
    <property type="entry name" value="CW_Biosynth-Accessory"/>
</dbReference>
<dbReference type="PANTHER" id="PTHR33393">
    <property type="entry name" value="POLYGLUTAMINE SYNTHESIS ACCESSORY PROTEIN RV0574C-RELATED"/>
    <property type="match status" value="1"/>
</dbReference>
<accession>A0A1F5ZU75</accession>
<name>A0A1F5ZU75_9BACT</name>
<dbReference type="EMBL" id="MFJL01000016">
    <property type="protein sequence ID" value="OGG16020.1"/>
    <property type="molecule type" value="Genomic_DNA"/>
</dbReference>
<feature type="chain" id="PRO_5009522923" evidence="2">
    <location>
        <begin position="21"/>
        <end position="620"/>
    </location>
</feature>
<dbReference type="NCBIfam" id="TIGR04336">
    <property type="entry name" value="AmmeMemoSam_B"/>
    <property type="match status" value="1"/>
</dbReference>
<evidence type="ECO:0000259" key="3">
    <source>
        <dbReference type="SMART" id="SM00854"/>
    </source>
</evidence>
<evidence type="ECO:0000313" key="5">
    <source>
        <dbReference type="Proteomes" id="UP000176923"/>
    </source>
</evidence>
<dbReference type="CDD" id="cd07381">
    <property type="entry name" value="MPP_CapA"/>
    <property type="match status" value="1"/>
</dbReference>
<evidence type="ECO:0000256" key="1">
    <source>
        <dbReference type="ARBA" id="ARBA00005662"/>
    </source>
</evidence>
<reference evidence="4 5" key="1">
    <citation type="journal article" date="2016" name="Nat. Commun.">
        <title>Thousands of microbial genomes shed light on interconnected biogeochemical processes in an aquifer system.</title>
        <authorList>
            <person name="Anantharaman K."/>
            <person name="Brown C.T."/>
            <person name="Hug L.A."/>
            <person name="Sharon I."/>
            <person name="Castelle C.J."/>
            <person name="Probst A.J."/>
            <person name="Thomas B.C."/>
            <person name="Singh A."/>
            <person name="Wilkins M.J."/>
            <person name="Karaoz U."/>
            <person name="Brodie E.L."/>
            <person name="Williams K.H."/>
            <person name="Hubbard S.S."/>
            <person name="Banfield J.F."/>
        </authorList>
    </citation>
    <scope>NUCLEOTIDE SEQUENCE [LARGE SCALE GENOMIC DNA]</scope>
</reference>
<gene>
    <name evidence="4" type="ORF">A3D77_03190</name>
</gene>
<dbReference type="Pfam" id="PF09587">
    <property type="entry name" value="PGA_cap"/>
    <property type="match status" value="1"/>
</dbReference>
<keyword evidence="2" id="KW-0732">Signal</keyword>
<sequence length="620" mass="68556">MKKYLLIACVLCTAFISALFIQKTQTLTPPRAVVKDSTTDPKVEHSSHLFDPAFFSQAYDRAESHRENAAGRVFGGILPHHLLAAPLIAGFFEGIGDQKVDTVILLSPNHYGVGPYSITTSKGVWTTIFGDLESHTLKISHLIQDKSAFVSEDLFNREHGIYGITPFIKKTFPGAKMVPIVIKSGTSKEECDRLVESLNNIFDEGTIVIVSADFSHYLSSDEADRYDKESIPAIESFNTDKVFTLDHQKNIDSPESVYVLLKLMQLKNARKSILLANTNSAKLTNQPDLKSTTSYLTMYFTDQSNSLSTDDIFRYTDPVAGSIKNANRGEYTLIATGDVIPARSVNSKLVQLNNFNYPFEKTVSLLKSADAVLINLESPLISGCKTTIEGMIFCSDVRNIEGLTYAGVSVASIANNHAGNYGLPGIDSTVNLLKKNHIEVTGNGESAIITIKDKKFGFLGYNDIGHEEPGIAWANTPQIQQDVAALKKQADFVIVAFHWGVEYTSTPTLAQIELAHASIDAGADLIIGNHPHWVQGIEKYKGKFITYAHGNYVFDQMWSRETREGVLGKYTFDSNGLKDVKFFPVIIDNYVQPRFATESEANKILTRMKNSTEQIKGQSF</sequence>
<dbReference type="PANTHER" id="PTHR33393:SF13">
    <property type="entry name" value="PGA BIOSYNTHESIS PROTEIN CAPA"/>
    <property type="match status" value="1"/>
</dbReference>
<dbReference type="STRING" id="1798382.A3D77_03190"/>
<dbReference type="Pfam" id="PF01875">
    <property type="entry name" value="Memo"/>
    <property type="match status" value="1"/>
</dbReference>
<dbReference type="SMART" id="SM00854">
    <property type="entry name" value="PGA_cap"/>
    <property type="match status" value="1"/>
</dbReference>
<feature type="signal peptide" evidence="2">
    <location>
        <begin position="1"/>
        <end position="20"/>
    </location>
</feature>
<comment type="caution">
    <text evidence="4">The sequence shown here is derived from an EMBL/GenBank/DDBJ whole genome shotgun (WGS) entry which is preliminary data.</text>
</comment>
<dbReference type="SUPFAM" id="SSF56300">
    <property type="entry name" value="Metallo-dependent phosphatases"/>
    <property type="match status" value="1"/>
</dbReference>